<feature type="active site" description="Proton donor" evidence="12">
    <location>
        <position position="74"/>
    </location>
</feature>
<organism evidence="17">
    <name type="scientific">uncultured Dysgonomonas sp</name>
    <dbReference type="NCBI Taxonomy" id="206096"/>
    <lineage>
        <taxon>Bacteria</taxon>
        <taxon>Pseudomonadati</taxon>
        <taxon>Bacteroidota</taxon>
        <taxon>Bacteroidia</taxon>
        <taxon>Bacteroidales</taxon>
        <taxon>Dysgonomonadaceae</taxon>
        <taxon>Dysgonomonas</taxon>
        <taxon>environmental samples</taxon>
    </lineage>
</organism>
<evidence type="ECO:0000256" key="7">
    <source>
        <dbReference type="ARBA" id="ARBA00022801"/>
    </source>
</evidence>
<evidence type="ECO:0000256" key="10">
    <source>
        <dbReference type="ARBA" id="ARBA00049252"/>
    </source>
</evidence>
<protein>
    <recommendedName>
        <fullName evidence="5 15">Cytidine deaminase</fullName>
        <ecNumber evidence="4 15">3.5.4.5</ecNumber>
    </recommendedName>
    <alternativeName>
        <fullName evidence="9 15">Cytidine aminohydrolase</fullName>
    </alternativeName>
</protein>
<dbReference type="CDD" id="cd01283">
    <property type="entry name" value="cytidine_deaminase"/>
    <property type="match status" value="1"/>
</dbReference>
<evidence type="ECO:0000256" key="1">
    <source>
        <dbReference type="ARBA" id="ARBA00001947"/>
    </source>
</evidence>
<evidence type="ECO:0000259" key="16">
    <source>
        <dbReference type="PROSITE" id="PS51747"/>
    </source>
</evidence>
<dbReference type="NCBIfam" id="NF004064">
    <property type="entry name" value="PRK05578.1"/>
    <property type="match status" value="1"/>
</dbReference>
<evidence type="ECO:0000256" key="11">
    <source>
        <dbReference type="ARBA" id="ARBA00049558"/>
    </source>
</evidence>
<dbReference type="InterPro" id="IPR016192">
    <property type="entry name" value="APOBEC/CMP_deaminase_Zn-bd"/>
</dbReference>
<evidence type="ECO:0000256" key="2">
    <source>
        <dbReference type="ARBA" id="ARBA00003949"/>
    </source>
</evidence>
<evidence type="ECO:0000256" key="6">
    <source>
        <dbReference type="ARBA" id="ARBA00022723"/>
    </source>
</evidence>
<dbReference type="Pfam" id="PF00383">
    <property type="entry name" value="dCMP_cyt_deam_1"/>
    <property type="match status" value="1"/>
</dbReference>
<keyword evidence="7 15" id="KW-0378">Hydrolase</keyword>
<evidence type="ECO:0000256" key="3">
    <source>
        <dbReference type="ARBA" id="ARBA00006576"/>
    </source>
</evidence>
<evidence type="ECO:0000256" key="8">
    <source>
        <dbReference type="ARBA" id="ARBA00022833"/>
    </source>
</evidence>
<dbReference type="InterPro" id="IPR002125">
    <property type="entry name" value="CMP_dCMP_dom"/>
</dbReference>
<dbReference type="InterPro" id="IPR006262">
    <property type="entry name" value="Cyt_deam_tetra"/>
</dbReference>
<dbReference type="AlphaFoldDB" id="A0A212J714"/>
<proteinExistence type="inferred from homology"/>
<dbReference type="InterPro" id="IPR016193">
    <property type="entry name" value="Cytidine_deaminase-like"/>
</dbReference>
<feature type="binding site" evidence="13">
    <location>
        <begin position="61"/>
        <end position="67"/>
    </location>
    <ligand>
        <name>substrate</name>
    </ligand>
</feature>
<dbReference type="GO" id="GO:0008270">
    <property type="term" value="F:zinc ion binding"/>
    <property type="evidence" value="ECO:0007669"/>
    <property type="project" value="UniProtKB-UniRule"/>
</dbReference>
<evidence type="ECO:0000313" key="17">
    <source>
        <dbReference type="EMBL" id="SBV95242.1"/>
    </source>
</evidence>
<comment type="catalytic activity">
    <reaction evidence="10 15">
        <text>2'-deoxycytidine + H2O + H(+) = 2'-deoxyuridine + NH4(+)</text>
        <dbReference type="Rhea" id="RHEA:13433"/>
        <dbReference type="ChEBI" id="CHEBI:15377"/>
        <dbReference type="ChEBI" id="CHEBI:15378"/>
        <dbReference type="ChEBI" id="CHEBI:15698"/>
        <dbReference type="ChEBI" id="CHEBI:16450"/>
        <dbReference type="ChEBI" id="CHEBI:28938"/>
        <dbReference type="EC" id="3.5.4.5"/>
    </reaction>
</comment>
<dbReference type="EMBL" id="FLUM01000001">
    <property type="protein sequence ID" value="SBV95242.1"/>
    <property type="molecule type" value="Genomic_DNA"/>
</dbReference>
<comment type="function">
    <text evidence="2 15">This enzyme scavenges exogenous and endogenous cytidine and 2'-deoxycytidine for UMP synthesis.</text>
</comment>
<dbReference type="PROSITE" id="PS00903">
    <property type="entry name" value="CYT_DCMP_DEAMINASES_1"/>
    <property type="match status" value="1"/>
</dbReference>
<dbReference type="PANTHER" id="PTHR11644:SF2">
    <property type="entry name" value="CYTIDINE DEAMINASE"/>
    <property type="match status" value="1"/>
</dbReference>
<dbReference type="GO" id="GO:0004126">
    <property type="term" value="F:cytidine deaminase activity"/>
    <property type="evidence" value="ECO:0007669"/>
    <property type="project" value="UniProtKB-UniRule"/>
</dbReference>
<dbReference type="SUPFAM" id="SSF53927">
    <property type="entry name" value="Cytidine deaminase-like"/>
    <property type="match status" value="1"/>
</dbReference>
<comment type="similarity">
    <text evidence="3 15">Belongs to the cytidine and deoxycytidylate deaminase family.</text>
</comment>
<dbReference type="GO" id="GO:0042802">
    <property type="term" value="F:identical protein binding"/>
    <property type="evidence" value="ECO:0007669"/>
    <property type="project" value="UniProtKB-ARBA"/>
</dbReference>
<feature type="binding site" evidence="14">
    <location>
        <position position="111"/>
    </location>
    <ligand>
        <name>Zn(2+)</name>
        <dbReference type="ChEBI" id="CHEBI:29105"/>
        <note>catalytic</note>
    </ligand>
</feature>
<feature type="binding site" evidence="14">
    <location>
        <position position="72"/>
    </location>
    <ligand>
        <name>Zn(2+)</name>
        <dbReference type="ChEBI" id="CHEBI:29105"/>
        <note>catalytic</note>
    </ligand>
</feature>
<dbReference type="InterPro" id="IPR050202">
    <property type="entry name" value="Cyt/Deoxycyt_deaminase"/>
</dbReference>
<reference evidence="17" key="1">
    <citation type="submission" date="2016-04" db="EMBL/GenBank/DDBJ databases">
        <authorList>
            <person name="Evans L.H."/>
            <person name="Alamgir A."/>
            <person name="Owens N."/>
            <person name="Weber N.D."/>
            <person name="Virtaneva K."/>
            <person name="Barbian K."/>
            <person name="Babar A."/>
            <person name="Rosenke K."/>
        </authorList>
    </citation>
    <scope>NUCLEOTIDE SEQUENCE</scope>
    <source>
        <strain evidence="17">86-1</strain>
    </source>
</reference>
<dbReference type="GO" id="GO:0055086">
    <property type="term" value="P:nucleobase-containing small molecule metabolic process"/>
    <property type="evidence" value="ECO:0007669"/>
    <property type="project" value="UniProtKB-ARBA"/>
</dbReference>
<dbReference type="GO" id="GO:0072527">
    <property type="term" value="P:pyrimidine-containing compound metabolic process"/>
    <property type="evidence" value="ECO:0007669"/>
    <property type="project" value="UniProtKB-ARBA"/>
</dbReference>
<dbReference type="GO" id="GO:0005829">
    <property type="term" value="C:cytosol"/>
    <property type="evidence" value="ECO:0007669"/>
    <property type="project" value="TreeGrafter"/>
</dbReference>
<dbReference type="NCBIfam" id="TIGR01354">
    <property type="entry name" value="cyt_deam_tetra"/>
    <property type="match status" value="1"/>
</dbReference>
<gene>
    <name evidence="17" type="primary">cdd</name>
    <name evidence="17" type="ORF">KL86DYS1_11341</name>
</gene>
<feature type="binding site" evidence="14">
    <location>
        <position position="114"/>
    </location>
    <ligand>
        <name>Zn(2+)</name>
        <dbReference type="ChEBI" id="CHEBI:29105"/>
        <note>catalytic</note>
    </ligand>
</feature>
<evidence type="ECO:0000256" key="9">
    <source>
        <dbReference type="ARBA" id="ARBA00032005"/>
    </source>
</evidence>
<keyword evidence="6 14" id="KW-0479">Metal-binding</keyword>
<feature type="domain" description="CMP/dCMP-type deaminase" evidence="16">
    <location>
        <begin position="20"/>
        <end position="156"/>
    </location>
</feature>
<sequence length="160" mass="17350">MESLSLTTKILVYTFDEGTENIKKLINEAKLATKNAYAPYSGFHVGAAVLLSGGEIITGNNQENAAYPSGLCAERVAIFASNSQKPDTSIEAIAIAGFHDGDFTDLPCCPCGSCRQVMIEVENRFEKPVRVIMYGKSKIYEVESAKDLLPLSFGKESLSE</sequence>
<evidence type="ECO:0000256" key="15">
    <source>
        <dbReference type="RuleBase" id="RU364006"/>
    </source>
</evidence>
<dbReference type="PANTHER" id="PTHR11644">
    <property type="entry name" value="CYTIDINE DEAMINASE"/>
    <property type="match status" value="1"/>
</dbReference>
<evidence type="ECO:0000256" key="4">
    <source>
        <dbReference type="ARBA" id="ARBA00012783"/>
    </source>
</evidence>
<comment type="catalytic activity">
    <reaction evidence="11 15">
        <text>cytidine + H2O + H(+) = uridine + NH4(+)</text>
        <dbReference type="Rhea" id="RHEA:16069"/>
        <dbReference type="ChEBI" id="CHEBI:15377"/>
        <dbReference type="ChEBI" id="CHEBI:15378"/>
        <dbReference type="ChEBI" id="CHEBI:16704"/>
        <dbReference type="ChEBI" id="CHEBI:17562"/>
        <dbReference type="ChEBI" id="CHEBI:28938"/>
        <dbReference type="EC" id="3.5.4.5"/>
    </reaction>
</comment>
<dbReference type="PROSITE" id="PS51747">
    <property type="entry name" value="CYT_DCMP_DEAMINASES_2"/>
    <property type="match status" value="1"/>
</dbReference>
<dbReference type="Gene3D" id="3.40.140.10">
    <property type="entry name" value="Cytidine Deaminase, domain 2"/>
    <property type="match status" value="1"/>
</dbReference>
<dbReference type="EC" id="3.5.4.5" evidence="4 15"/>
<evidence type="ECO:0000256" key="12">
    <source>
        <dbReference type="PIRSR" id="PIRSR606262-1"/>
    </source>
</evidence>
<keyword evidence="8 14" id="KW-0862">Zinc</keyword>
<accession>A0A212J714</accession>
<name>A0A212J714_9BACT</name>
<dbReference type="RefSeq" id="WP_296939237.1">
    <property type="nucleotide sequence ID" value="NZ_LT599032.1"/>
</dbReference>
<evidence type="ECO:0000256" key="14">
    <source>
        <dbReference type="PIRSR" id="PIRSR606262-3"/>
    </source>
</evidence>
<evidence type="ECO:0000256" key="13">
    <source>
        <dbReference type="PIRSR" id="PIRSR606262-2"/>
    </source>
</evidence>
<evidence type="ECO:0000256" key="5">
    <source>
        <dbReference type="ARBA" id="ARBA00018266"/>
    </source>
</evidence>
<comment type="cofactor">
    <cofactor evidence="1 14 15">
        <name>Zn(2+)</name>
        <dbReference type="ChEBI" id="CHEBI:29105"/>
    </cofactor>
</comment>